<proteinExistence type="predicted"/>
<evidence type="ECO:0000256" key="3">
    <source>
        <dbReference type="ARBA" id="ARBA00023172"/>
    </source>
</evidence>
<evidence type="ECO:0000259" key="4">
    <source>
        <dbReference type="PROSITE" id="PS51736"/>
    </source>
</evidence>
<dbReference type="PANTHER" id="PTHR30461">
    <property type="entry name" value="DNA-INVERTASE FROM LAMBDOID PROPHAGE"/>
    <property type="match status" value="1"/>
</dbReference>
<dbReference type="InterPro" id="IPR050639">
    <property type="entry name" value="SSR_resolvase"/>
</dbReference>
<dbReference type="EMBL" id="CP137892">
    <property type="protein sequence ID" value="WPC06942.1"/>
    <property type="molecule type" value="Genomic_DNA"/>
</dbReference>
<dbReference type="Pfam" id="PF00239">
    <property type="entry name" value="Resolvase"/>
    <property type="match status" value="1"/>
</dbReference>
<dbReference type="Proteomes" id="UP001305928">
    <property type="component" value="Chromosome"/>
</dbReference>
<dbReference type="InterPro" id="IPR006118">
    <property type="entry name" value="Recombinase_CS"/>
</dbReference>
<keyword evidence="1" id="KW-0229">DNA integration</keyword>
<evidence type="ECO:0000256" key="2">
    <source>
        <dbReference type="ARBA" id="ARBA00023125"/>
    </source>
</evidence>
<dbReference type="InterPro" id="IPR036162">
    <property type="entry name" value="Resolvase-like_N_sf"/>
</dbReference>
<gene>
    <name evidence="5" type="ORF">SBP02_09390</name>
</gene>
<dbReference type="SMART" id="SM00857">
    <property type="entry name" value="Resolvase"/>
    <property type="match status" value="1"/>
</dbReference>
<dbReference type="PANTHER" id="PTHR30461:SF2">
    <property type="entry name" value="SERINE RECOMBINASE PINE-RELATED"/>
    <property type="match status" value="1"/>
</dbReference>
<protein>
    <submittedName>
        <fullName evidence="5">Recombinase family protein</fullName>
    </submittedName>
</protein>
<dbReference type="PROSITE" id="PS00398">
    <property type="entry name" value="RECOMBINASES_2"/>
    <property type="match status" value="1"/>
</dbReference>
<dbReference type="InterPro" id="IPR006119">
    <property type="entry name" value="Resolv_N"/>
</dbReference>
<keyword evidence="6" id="KW-1185">Reference proteome</keyword>
<dbReference type="RefSeq" id="WP_318646117.1">
    <property type="nucleotide sequence ID" value="NZ_CP137892.1"/>
</dbReference>
<dbReference type="PROSITE" id="PS51736">
    <property type="entry name" value="RECOMBINASES_3"/>
    <property type="match status" value="1"/>
</dbReference>
<keyword evidence="2" id="KW-0238">DNA-binding</keyword>
<accession>A0ABZ0Q0F2</accession>
<dbReference type="SUPFAM" id="SSF53041">
    <property type="entry name" value="Resolvase-like"/>
    <property type="match status" value="1"/>
</dbReference>
<dbReference type="CDD" id="cd03768">
    <property type="entry name" value="SR_ResInv"/>
    <property type="match status" value="1"/>
</dbReference>
<reference evidence="5 6" key="1">
    <citation type="submission" date="2023-11" db="EMBL/GenBank/DDBJ databases">
        <title>Complete genome of Pseudomonas benzenivorans BA3361.</title>
        <authorList>
            <person name="Shin S.Y."/>
            <person name="Song J."/>
            <person name="Kang H."/>
        </authorList>
    </citation>
    <scope>NUCLEOTIDE SEQUENCE [LARGE SCALE GENOMIC DNA]</scope>
    <source>
        <strain evidence="5 6">HNIBRBA3361</strain>
    </source>
</reference>
<name>A0ABZ0Q0F2_9PSED</name>
<organism evidence="5 6">
    <name type="scientific">Pseudomonas benzenivorans</name>
    <dbReference type="NCBI Taxonomy" id="556533"/>
    <lineage>
        <taxon>Bacteria</taxon>
        <taxon>Pseudomonadati</taxon>
        <taxon>Pseudomonadota</taxon>
        <taxon>Gammaproteobacteria</taxon>
        <taxon>Pseudomonadales</taxon>
        <taxon>Pseudomonadaceae</taxon>
        <taxon>Pseudomonas</taxon>
    </lineage>
</organism>
<evidence type="ECO:0000313" key="6">
    <source>
        <dbReference type="Proteomes" id="UP001305928"/>
    </source>
</evidence>
<feature type="domain" description="Resolvase/invertase-type recombinase catalytic" evidence="4">
    <location>
        <begin position="3"/>
        <end position="142"/>
    </location>
</feature>
<sequence>MTATIAYTRVSTDGQTIEAQRHAICQRYNVSEDGWFTDAATSGATKALKRDGFAALFSYVRKGDTVVVAAIDRLGRDTVDVLETVEALKAKGVSVVSLREGFDLSSPVGKMMLTMLAAVAELERSNIRARQMAGIERVKAQGKKLGAPKVIDDEAVAAWRQDNSASIADTAKHWGISPAAVKRACAAVKLKTYATAQEYQT</sequence>
<keyword evidence="3" id="KW-0233">DNA recombination</keyword>
<evidence type="ECO:0000313" key="5">
    <source>
        <dbReference type="EMBL" id="WPC06942.1"/>
    </source>
</evidence>
<dbReference type="Gene3D" id="3.40.50.1390">
    <property type="entry name" value="Resolvase, N-terminal catalytic domain"/>
    <property type="match status" value="1"/>
</dbReference>
<evidence type="ECO:0000256" key="1">
    <source>
        <dbReference type="ARBA" id="ARBA00022908"/>
    </source>
</evidence>